<name>A0A401TS90_CHIPU</name>
<accession>A0A401TS90</accession>
<organism evidence="2 3">
    <name type="scientific">Chiloscyllium punctatum</name>
    <name type="common">Brownbanded bambooshark</name>
    <name type="synonym">Hemiscyllium punctatum</name>
    <dbReference type="NCBI Taxonomy" id="137246"/>
    <lineage>
        <taxon>Eukaryota</taxon>
        <taxon>Metazoa</taxon>
        <taxon>Chordata</taxon>
        <taxon>Craniata</taxon>
        <taxon>Vertebrata</taxon>
        <taxon>Chondrichthyes</taxon>
        <taxon>Elasmobranchii</taxon>
        <taxon>Galeomorphii</taxon>
        <taxon>Galeoidea</taxon>
        <taxon>Orectolobiformes</taxon>
        <taxon>Hemiscylliidae</taxon>
        <taxon>Chiloscyllium</taxon>
    </lineage>
</organism>
<keyword evidence="3" id="KW-1185">Reference proteome</keyword>
<proteinExistence type="predicted"/>
<dbReference type="AlphaFoldDB" id="A0A401TS90"/>
<protein>
    <submittedName>
        <fullName evidence="2">Uncharacterized protein</fullName>
    </submittedName>
</protein>
<sequence length="113" mass="12202">QQAPAPPPLPTGDASDRGDVRPPPPPRPRGDVTWAGWRRRSGVAVSSPLPGSERLSVCERPEGHTVPGWAWLRAHRNVSLKMAQRETVLHLFAGGPHPVALGYRLEDGLRVAG</sequence>
<dbReference type="EMBL" id="BEZZ01160006">
    <property type="protein sequence ID" value="GCC45531.1"/>
    <property type="molecule type" value="Genomic_DNA"/>
</dbReference>
<comment type="caution">
    <text evidence="2">The sequence shown here is derived from an EMBL/GenBank/DDBJ whole genome shotgun (WGS) entry which is preliminary data.</text>
</comment>
<feature type="region of interest" description="Disordered" evidence="1">
    <location>
        <begin position="1"/>
        <end position="35"/>
    </location>
</feature>
<reference evidence="2 3" key="1">
    <citation type="journal article" date="2018" name="Nat. Ecol. Evol.">
        <title>Shark genomes provide insights into elasmobranch evolution and the origin of vertebrates.</title>
        <authorList>
            <person name="Hara Y"/>
            <person name="Yamaguchi K"/>
            <person name="Onimaru K"/>
            <person name="Kadota M"/>
            <person name="Koyanagi M"/>
            <person name="Keeley SD"/>
            <person name="Tatsumi K"/>
            <person name="Tanaka K"/>
            <person name="Motone F"/>
            <person name="Kageyama Y"/>
            <person name="Nozu R"/>
            <person name="Adachi N"/>
            <person name="Nishimura O"/>
            <person name="Nakagawa R"/>
            <person name="Tanegashima C"/>
            <person name="Kiyatake I"/>
            <person name="Matsumoto R"/>
            <person name="Murakumo K"/>
            <person name="Nishida K"/>
            <person name="Terakita A"/>
            <person name="Kuratani S"/>
            <person name="Sato K"/>
            <person name="Hyodo S Kuraku.S."/>
        </authorList>
    </citation>
    <scope>NUCLEOTIDE SEQUENCE [LARGE SCALE GENOMIC DNA]</scope>
</reference>
<feature type="non-terminal residue" evidence="2">
    <location>
        <position position="1"/>
    </location>
</feature>
<evidence type="ECO:0000256" key="1">
    <source>
        <dbReference type="SAM" id="MobiDB-lite"/>
    </source>
</evidence>
<feature type="compositionally biased region" description="Pro residues" evidence="1">
    <location>
        <begin position="1"/>
        <end position="10"/>
    </location>
</feature>
<evidence type="ECO:0000313" key="2">
    <source>
        <dbReference type="EMBL" id="GCC45531.1"/>
    </source>
</evidence>
<dbReference type="Proteomes" id="UP000287033">
    <property type="component" value="Unassembled WGS sequence"/>
</dbReference>
<gene>
    <name evidence="2" type="ORF">chiPu_0029564</name>
</gene>
<evidence type="ECO:0000313" key="3">
    <source>
        <dbReference type="Proteomes" id="UP000287033"/>
    </source>
</evidence>